<protein>
    <recommendedName>
        <fullName evidence="3">DUF2242 domain-containing protein</fullName>
    </recommendedName>
</protein>
<comment type="caution">
    <text evidence="1">The sequence shown here is derived from an EMBL/GenBank/DDBJ whole genome shotgun (WGS) entry which is preliminary data.</text>
</comment>
<sequence>MRPAYRQPHAQQLTCLRPGRARGLLLAALLACGLAACGGATRNVAVYQSEDFAADETFSRLFDASPEATCEAARRALLSQGYLLTAVKPDAVSASKNFQPQGDVHVQIVFNVVCTSEGGNEELATAYVSAIEDRYTLKKNPNSASVGVAAIGSLSIPLGANEDSLVKVASETIPAGPFYDRFFALMHRNLAQQAGGR</sequence>
<dbReference type="Pfam" id="PF10001">
    <property type="entry name" value="DUF2242"/>
    <property type="match status" value="1"/>
</dbReference>
<dbReference type="InterPro" id="IPR018718">
    <property type="entry name" value="DUF2242"/>
</dbReference>
<proteinExistence type="predicted"/>
<organism evidence="1 2">
    <name type="scientific">Candidatus Accumulibacter adjunctus</name>
    <dbReference type="NCBI Taxonomy" id="1454001"/>
    <lineage>
        <taxon>Bacteria</taxon>
        <taxon>Pseudomonadati</taxon>
        <taxon>Pseudomonadota</taxon>
        <taxon>Betaproteobacteria</taxon>
        <taxon>Candidatus Accumulibacter</taxon>
    </lineage>
</organism>
<dbReference type="EMBL" id="JFAX01000030">
    <property type="protein sequence ID" value="EXI64992.1"/>
    <property type="molecule type" value="Genomic_DNA"/>
</dbReference>
<evidence type="ECO:0008006" key="3">
    <source>
        <dbReference type="Google" id="ProtNLM"/>
    </source>
</evidence>
<accession>A0A011NK98</accession>
<evidence type="ECO:0000313" key="1">
    <source>
        <dbReference type="EMBL" id="EXI64992.1"/>
    </source>
</evidence>
<keyword evidence="2" id="KW-1185">Reference proteome</keyword>
<dbReference type="AlphaFoldDB" id="A0A011NK98"/>
<gene>
    <name evidence="1" type="ORF">AW08_03533</name>
</gene>
<dbReference type="Proteomes" id="UP000020218">
    <property type="component" value="Unassembled WGS sequence"/>
</dbReference>
<name>A0A011NK98_9PROT</name>
<dbReference type="PATRIC" id="fig|1454001.3.peg.3571"/>
<reference evidence="1" key="1">
    <citation type="submission" date="2014-02" db="EMBL/GenBank/DDBJ databases">
        <title>Expanding our view of genomic diversity in Candidatus Accumulibacter clades.</title>
        <authorList>
            <person name="Skennerton C.T."/>
            <person name="Barr J.J."/>
            <person name="Slater F.R."/>
            <person name="Bond P.L."/>
            <person name="Tyson G.W."/>
        </authorList>
    </citation>
    <scope>NUCLEOTIDE SEQUENCE [LARGE SCALE GENOMIC DNA]</scope>
</reference>
<evidence type="ECO:0000313" key="2">
    <source>
        <dbReference type="Proteomes" id="UP000020218"/>
    </source>
</evidence>
<dbReference type="STRING" id="1454001.AW08_03533"/>